<evidence type="ECO:0008006" key="3">
    <source>
        <dbReference type="Google" id="ProtNLM"/>
    </source>
</evidence>
<protein>
    <recommendedName>
        <fullName evidence="3">Lipoprotein</fullName>
    </recommendedName>
</protein>
<dbReference type="Gene3D" id="2.30.30.40">
    <property type="entry name" value="SH3 Domains"/>
    <property type="match status" value="1"/>
</dbReference>
<comment type="caution">
    <text evidence="1">The sequence shown here is derived from an EMBL/GenBank/DDBJ whole genome shotgun (WGS) entry which is preliminary data.</text>
</comment>
<name>A0A9D5KA99_UNCW3</name>
<dbReference type="Proteomes" id="UP000630660">
    <property type="component" value="Unassembled WGS sequence"/>
</dbReference>
<evidence type="ECO:0000313" key="2">
    <source>
        <dbReference type="Proteomes" id="UP000630660"/>
    </source>
</evidence>
<dbReference type="AlphaFoldDB" id="A0A9D5KA99"/>
<proteinExistence type="predicted"/>
<organism evidence="1 2">
    <name type="scientific">candidate division WOR-3 bacterium</name>
    <dbReference type="NCBI Taxonomy" id="2052148"/>
    <lineage>
        <taxon>Bacteria</taxon>
        <taxon>Bacteria division WOR-3</taxon>
    </lineage>
</organism>
<gene>
    <name evidence="1" type="ORF">GF359_04465</name>
</gene>
<accession>A0A9D5KA99</accession>
<reference evidence="1" key="1">
    <citation type="submission" date="2019-11" db="EMBL/GenBank/DDBJ databases">
        <title>Microbial mats filling the niche in hypersaline microbial mats.</title>
        <authorList>
            <person name="Wong H.L."/>
            <person name="Macleod F.I."/>
            <person name="White R.A. III"/>
            <person name="Burns B.P."/>
        </authorList>
    </citation>
    <scope>NUCLEOTIDE SEQUENCE</scope>
    <source>
        <strain evidence="1">Bin_327</strain>
    </source>
</reference>
<evidence type="ECO:0000313" key="1">
    <source>
        <dbReference type="EMBL" id="MBD3364450.1"/>
    </source>
</evidence>
<dbReference type="PROSITE" id="PS51257">
    <property type="entry name" value="PROKAR_LIPOPROTEIN"/>
    <property type="match status" value="1"/>
</dbReference>
<feature type="non-terminal residue" evidence="1">
    <location>
        <position position="161"/>
    </location>
</feature>
<sequence>MKYITYMMAIIISLLMVTGFTSCKKVTDDVDILEEDTLSSQRAEENPTAEITGSGVNVRKGPGIDYSVEFQLNKGSVVEILEERFPEESKEEVSFTQHEWEDTGGGYYAPPYKFESGVMTSDYRIDEHFTLTKGMAVKVCFSADPGGHGCVHAEYVTAGQK</sequence>
<dbReference type="EMBL" id="WJKJ01000145">
    <property type="protein sequence ID" value="MBD3364450.1"/>
    <property type="molecule type" value="Genomic_DNA"/>
</dbReference>